<dbReference type="PROSITE" id="PS51257">
    <property type="entry name" value="PROKAR_LIPOPROTEIN"/>
    <property type="match status" value="1"/>
</dbReference>
<evidence type="ECO:0000256" key="4">
    <source>
        <dbReference type="ARBA" id="ARBA00023136"/>
    </source>
</evidence>
<dbReference type="Pfam" id="PF14322">
    <property type="entry name" value="SusD-like_3"/>
    <property type="match status" value="1"/>
</dbReference>
<sequence>MKKILLYGLSLVSLFSCSEFIEEENLSFVNADEYYRTASGYNALVNANYAQLKEIYGNDAYVFEAGTDLCAVGSGRGTEPEGLSRYTQLNPSSDGGIQELYASCYKAIQTANMAIHYSTITEQNSDVAKLVGEVKYLRANAYFLLVQTFGGVGIVTEYFTSPQLSFDRNSAQEVYNLIINDLTDALNNVGTGTFNGHVNKRAVQHLLAKVYLTRAYESFGSATDFATAASYADDAIAGQGLTIPFATLWAPPTGNEIINAETLFSVQYSPASASTSPTQLGHKQANWYSSYLGGPEVATSAGWRSYNLLPTQFALSLYTQEDQRFRATFMVEVLWRYYGHFDGNNPTGKTRHYYAPQWATPADITSYIASHPGVQVHQWGTYGAGVVSSDYQTIPTKKFDDPKAPYATNAKVSTRDIILSRLGETYLIAAEAYLNTNPTVGLQRLNAVRARAGITTPLTTYDIDTVLDERARELFGEYHRWFDLKRTNKLVERASLHNYLINAANFNGANGVLKILRPIPQSAIDLNKNKNFPQNPAYL</sequence>
<keyword evidence="5" id="KW-0998">Cell outer membrane</keyword>
<evidence type="ECO:0000313" key="8">
    <source>
        <dbReference type="EMBL" id="GAA4761033.1"/>
    </source>
</evidence>
<comment type="similarity">
    <text evidence="2">Belongs to the SusD family.</text>
</comment>
<evidence type="ECO:0000259" key="6">
    <source>
        <dbReference type="Pfam" id="PF07980"/>
    </source>
</evidence>
<evidence type="ECO:0000259" key="7">
    <source>
        <dbReference type="Pfam" id="PF14322"/>
    </source>
</evidence>
<dbReference type="Pfam" id="PF07980">
    <property type="entry name" value="SusD_RagB"/>
    <property type="match status" value="1"/>
</dbReference>
<dbReference type="RefSeq" id="WP_264544076.1">
    <property type="nucleotide sequence ID" value="NZ_BAABIP010000007.1"/>
</dbReference>
<evidence type="ECO:0000256" key="1">
    <source>
        <dbReference type="ARBA" id="ARBA00004442"/>
    </source>
</evidence>
<dbReference type="Proteomes" id="UP001500141">
    <property type="component" value="Unassembled WGS sequence"/>
</dbReference>
<organism evidence="8 9">
    <name type="scientific">Flavobacterium hankyongi</name>
    <dbReference type="NCBI Taxonomy" id="1176532"/>
    <lineage>
        <taxon>Bacteria</taxon>
        <taxon>Pseudomonadati</taxon>
        <taxon>Bacteroidota</taxon>
        <taxon>Flavobacteriia</taxon>
        <taxon>Flavobacteriales</taxon>
        <taxon>Flavobacteriaceae</taxon>
        <taxon>Flavobacterium</taxon>
    </lineage>
</organism>
<dbReference type="InterPro" id="IPR011990">
    <property type="entry name" value="TPR-like_helical_dom_sf"/>
</dbReference>
<evidence type="ECO:0000256" key="2">
    <source>
        <dbReference type="ARBA" id="ARBA00006275"/>
    </source>
</evidence>
<keyword evidence="9" id="KW-1185">Reference proteome</keyword>
<name>A0ABP8ZNC9_9FLAO</name>
<keyword evidence="4" id="KW-0472">Membrane</keyword>
<reference evidence="9" key="1">
    <citation type="journal article" date="2019" name="Int. J. Syst. Evol. Microbiol.">
        <title>The Global Catalogue of Microorganisms (GCM) 10K type strain sequencing project: providing services to taxonomists for standard genome sequencing and annotation.</title>
        <authorList>
            <consortium name="The Broad Institute Genomics Platform"/>
            <consortium name="The Broad Institute Genome Sequencing Center for Infectious Disease"/>
            <person name="Wu L."/>
            <person name="Ma J."/>
        </authorList>
    </citation>
    <scope>NUCLEOTIDE SEQUENCE [LARGE SCALE GENOMIC DNA]</scope>
    <source>
        <strain evidence="9">JCM 18198</strain>
    </source>
</reference>
<dbReference type="EMBL" id="BAABIP010000007">
    <property type="protein sequence ID" value="GAA4761033.1"/>
    <property type="molecule type" value="Genomic_DNA"/>
</dbReference>
<evidence type="ECO:0000256" key="5">
    <source>
        <dbReference type="ARBA" id="ARBA00023237"/>
    </source>
</evidence>
<gene>
    <name evidence="8" type="ORF">GCM10023230_07530</name>
</gene>
<feature type="domain" description="SusD-like N-terminal" evidence="7">
    <location>
        <begin position="43"/>
        <end position="212"/>
    </location>
</feature>
<dbReference type="InterPro" id="IPR033985">
    <property type="entry name" value="SusD-like_N"/>
</dbReference>
<keyword evidence="3" id="KW-0732">Signal</keyword>
<evidence type="ECO:0000313" key="9">
    <source>
        <dbReference type="Proteomes" id="UP001500141"/>
    </source>
</evidence>
<proteinExistence type="inferred from homology"/>
<dbReference type="Gene3D" id="1.25.40.390">
    <property type="match status" value="1"/>
</dbReference>
<protein>
    <submittedName>
        <fullName evidence="8">RagB/SusD family nutrient uptake outer membrane protein</fullName>
    </submittedName>
</protein>
<accession>A0ABP8ZNC9</accession>
<comment type="caution">
    <text evidence="8">The sequence shown here is derived from an EMBL/GenBank/DDBJ whole genome shotgun (WGS) entry which is preliminary data.</text>
</comment>
<comment type="subcellular location">
    <subcellularLocation>
        <location evidence="1">Cell outer membrane</location>
    </subcellularLocation>
</comment>
<evidence type="ECO:0000256" key="3">
    <source>
        <dbReference type="ARBA" id="ARBA00022729"/>
    </source>
</evidence>
<dbReference type="SUPFAM" id="SSF48452">
    <property type="entry name" value="TPR-like"/>
    <property type="match status" value="1"/>
</dbReference>
<dbReference type="InterPro" id="IPR012944">
    <property type="entry name" value="SusD_RagB_dom"/>
</dbReference>
<feature type="domain" description="RagB/SusD" evidence="6">
    <location>
        <begin position="315"/>
        <end position="538"/>
    </location>
</feature>